<dbReference type="NCBIfam" id="TIGR00237">
    <property type="entry name" value="xseA"/>
    <property type="match status" value="1"/>
</dbReference>
<keyword evidence="10" id="KW-1185">Reference proteome</keyword>
<comment type="subcellular location">
    <subcellularLocation>
        <location evidence="5 6">Cytoplasm</location>
    </subcellularLocation>
</comment>
<comment type="subunit">
    <text evidence="5">Heterooligomer composed of large and small subunits.</text>
</comment>
<gene>
    <name evidence="5 9" type="primary">xseA</name>
    <name evidence="9" type="ORF">AB0887_02175</name>
</gene>
<dbReference type="EC" id="3.1.11.6" evidence="5"/>
<evidence type="ECO:0000313" key="10">
    <source>
        <dbReference type="Proteomes" id="UP001553843"/>
    </source>
</evidence>
<keyword evidence="1 5" id="KW-0963">Cytoplasm</keyword>
<dbReference type="InterPro" id="IPR003753">
    <property type="entry name" value="Exonuc_VII_L"/>
</dbReference>
<dbReference type="Pfam" id="PF13742">
    <property type="entry name" value="tRNA_anti_2"/>
    <property type="match status" value="1"/>
</dbReference>
<evidence type="ECO:0000259" key="7">
    <source>
        <dbReference type="Pfam" id="PF02601"/>
    </source>
</evidence>
<proteinExistence type="inferred from homology"/>
<evidence type="ECO:0000256" key="4">
    <source>
        <dbReference type="ARBA" id="ARBA00022839"/>
    </source>
</evidence>
<dbReference type="InterPro" id="IPR025824">
    <property type="entry name" value="OB-fold_nuc-bd_dom"/>
</dbReference>
<comment type="similarity">
    <text evidence="5 6">Belongs to the XseA family.</text>
</comment>
<dbReference type="PANTHER" id="PTHR30008">
    <property type="entry name" value="EXODEOXYRIBONUCLEASE 7 LARGE SUBUNIT"/>
    <property type="match status" value="1"/>
</dbReference>
<comment type="caution">
    <text evidence="9">The sequence shown here is derived from an EMBL/GenBank/DDBJ whole genome shotgun (WGS) entry which is preliminary data.</text>
</comment>
<evidence type="ECO:0000256" key="5">
    <source>
        <dbReference type="HAMAP-Rule" id="MF_00378"/>
    </source>
</evidence>
<dbReference type="Pfam" id="PF02601">
    <property type="entry name" value="Exonuc_VII_L"/>
    <property type="match status" value="1"/>
</dbReference>
<dbReference type="HAMAP" id="MF_00378">
    <property type="entry name" value="Exonuc_7_L"/>
    <property type="match status" value="1"/>
</dbReference>
<dbReference type="CDD" id="cd04489">
    <property type="entry name" value="ExoVII_LU_OBF"/>
    <property type="match status" value="1"/>
</dbReference>
<feature type="domain" description="Exonuclease VII large subunit C-terminal" evidence="7">
    <location>
        <begin position="129"/>
        <end position="330"/>
    </location>
</feature>
<evidence type="ECO:0000256" key="3">
    <source>
        <dbReference type="ARBA" id="ARBA00022801"/>
    </source>
</evidence>
<keyword evidence="3 5" id="KW-0378">Hydrolase</keyword>
<dbReference type="EMBL" id="JBEYRS010000001">
    <property type="protein sequence ID" value="MEW2360767.1"/>
    <property type="molecule type" value="Genomic_DNA"/>
</dbReference>
<dbReference type="InterPro" id="IPR020579">
    <property type="entry name" value="Exonuc_VII_lsu_C"/>
</dbReference>
<keyword evidence="4 5" id="KW-0269">Exonuclease</keyword>
<reference evidence="9 10" key="1">
    <citation type="submission" date="2024-06" db="EMBL/GenBank/DDBJ databases">
        <title>The Natural Products Discovery Center: Release of the First 8490 Sequenced Strains for Exploring Actinobacteria Biosynthetic Diversity.</title>
        <authorList>
            <person name="Kalkreuter E."/>
            <person name="Kautsar S.A."/>
            <person name="Yang D."/>
            <person name="Bader C.D."/>
            <person name="Teijaro C.N."/>
            <person name="Fluegel L."/>
            <person name="Davis C.M."/>
            <person name="Simpson J.R."/>
            <person name="Lauterbach L."/>
            <person name="Steele A.D."/>
            <person name="Gui C."/>
            <person name="Meng S."/>
            <person name="Li G."/>
            <person name="Viehrig K."/>
            <person name="Ye F."/>
            <person name="Su P."/>
            <person name="Kiefer A.F."/>
            <person name="Nichols A."/>
            <person name="Cepeda A.J."/>
            <person name="Yan W."/>
            <person name="Fan B."/>
            <person name="Jiang Y."/>
            <person name="Adhikari A."/>
            <person name="Zheng C.-J."/>
            <person name="Schuster L."/>
            <person name="Cowan T.M."/>
            <person name="Smanski M.J."/>
            <person name="Chevrette M.G."/>
            <person name="De Carvalho L.P.S."/>
            <person name="Shen B."/>
        </authorList>
    </citation>
    <scope>NUCLEOTIDE SEQUENCE [LARGE SCALE GENOMIC DNA]</scope>
    <source>
        <strain evidence="9 10">NPDC047833</strain>
    </source>
</reference>
<comment type="function">
    <text evidence="5">Bidirectionally degrades single-stranded DNA into large acid-insoluble oligonucleotides, which are then degraded further into small acid-soluble oligonucleotides.</text>
</comment>
<keyword evidence="2 5" id="KW-0540">Nuclease</keyword>
<evidence type="ECO:0000256" key="6">
    <source>
        <dbReference type="RuleBase" id="RU004355"/>
    </source>
</evidence>
<organism evidence="9 10">
    <name type="scientific">Streptomyces huasconensis</name>
    <dbReference type="NCBI Taxonomy" id="1854574"/>
    <lineage>
        <taxon>Bacteria</taxon>
        <taxon>Bacillati</taxon>
        <taxon>Actinomycetota</taxon>
        <taxon>Actinomycetes</taxon>
        <taxon>Kitasatosporales</taxon>
        <taxon>Streptomycetaceae</taxon>
        <taxon>Streptomyces</taxon>
    </lineage>
</organism>
<dbReference type="GO" id="GO:0008855">
    <property type="term" value="F:exodeoxyribonuclease VII activity"/>
    <property type="evidence" value="ECO:0007669"/>
    <property type="project" value="UniProtKB-EC"/>
</dbReference>
<protein>
    <recommendedName>
        <fullName evidence="5">Exodeoxyribonuclease 7 large subunit</fullName>
        <ecNumber evidence="5">3.1.11.6</ecNumber>
    </recommendedName>
    <alternativeName>
        <fullName evidence="5">Exodeoxyribonuclease VII large subunit</fullName>
        <shortName evidence="5">Exonuclease VII large subunit</shortName>
    </alternativeName>
</protein>
<evidence type="ECO:0000259" key="8">
    <source>
        <dbReference type="Pfam" id="PF13742"/>
    </source>
</evidence>
<dbReference type="Proteomes" id="UP001553843">
    <property type="component" value="Unassembled WGS sequence"/>
</dbReference>
<evidence type="ECO:0000256" key="1">
    <source>
        <dbReference type="ARBA" id="ARBA00022490"/>
    </source>
</evidence>
<evidence type="ECO:0000256" key="2">
    <source>
        <dbReference type="ARBA" id="ARBA00022722"/>
    </source>
</evidence>
<comment type="catalytic activity">
    <reaction evidence="5 6">
        <text>Exonucleolytic cleavage in either 5'- to 3'- or 3'- to 5'-direction to yield nucleoside 5'-phosphates.</text>
        <dbReference type="EC" id="3.1.11.6"/>
    </reaction>
</comment>
<dbReference type="PANTHER" id="PTHR30008:SF0">
    <property type="entry name" value="EXODEOXYRIBONUCLEASE 7 LARGE SUBUNIT"/>
    <property type="match status" value="1"/>
</dbReference>
<feature type="domain" description="OB-fold nucleic acid binding" evidence="8">
    <location>
        <begin position="12"/>
        <end position="106"/>
    </location>
</feature>
<name>A0ABV3LR04_9ACTN</name>
<dbReference type="RefSeq" id="WP_359776728.1">
    <property type="nucleotide sequence ID" value="NZ_JBEYRR010000003.1"/>
</dbReference>
<evidence type="ECO:0000313" key="9">
    <source>
        <dbReference type="EMBL" id="MEW2360767.1"/>
    </source>
</evidence>
<accession>A0ABV3LR04</accession>
<sequence>MALNTSADAPLPVGQVSRLIGGWIDRLGAVWVEGQITQLSRRPGAGVVFLTLRDPSHDISVSVTCYRQVFDAVADVVSEGARVVVHAKPEWYAPRGQLSLRAAEIRPVGVGELLARIEQLKKSLAGEGLFAPERKKALPFLPQLIGLVTGRASAAERDVLENARHRWPAVRFEVRNVPVQGVHAVPQVVQAVKDLDARDDVDVIIVARGGGSVEDLLPFSDEQLIRAVASCRTPVVSAIGHEPDSPLLDLVADLRASTPTDAAKKVVPDVGEEYERVRWLRDRARRCVDAYLDREERGLAHALGRPSMEHPHRMVEEREEQVAALTDRARRTVGHLLDRAASELTHTHARVVALSPAATLQRGYAVLQKPDGAVVRAPEDTSAGEELRARVAEGEFTVRVDI</sequence>